<evidence type="ECO:0000256" key="1">
    <source>
        <dbReference type="SAM" id="Phobius"/>
    </source>
</evidence>
<keyword evidence="1" id="KW-0472">Membrane</keyword>
<protein>
    <submittedName>
        <fullName evidence="2">Uncharacterized protein</fullName>
    </submittedName>
</protein>
<sequence length="389" mass="44897">MSFRRAFLNEIDKLVANPPAELSSILFGMTGGLLSLVGLIAIYISLNSQHKIDKAREIIWSIGEMAVEVGNYGDESLKKLQWAYFHYRELVKVNFINKAVVVIAMITIIFVSVSWSIYIYSLKIKLWSSFIGLFTPVTIIIMLLFAGLLYMLTKIFVIGDIPRHEKLFSLWKDAVKLVAMRAIILYHTKLDLHYFSDQPDESFARVKLPFGLNLRSKRFKIVLKKTFPYIIFTRNRIRIEFAVHVCEGAELRVADGDTILNREIRVIRYAFQDRRHYFNVGTKQYAANKKAKHSLFQELHFNEQRVSAYDGSVVLESLQEVLRNLEAGEERYCLVGKLRVLVRSPHDEYGAILADYAYRIANDQPASRQSNAIYPYFGAEWIKFIPEAS</sequence>
<evidence type="ECO:0000313" key="2">
    <source>
        <dbReference type="EMBL" id="QHT62424.1"/>
    </source>
</evidence>
<proteinExistence type="predicted"/>
<feature type="transmembrane region" description="Helical" evidence="1">
    <location>
        <begin position="126"/>
        <end position="153"/>
    </location>
</feature>
<reference evidence="2 3" key="1">
    <citation type="submission" date="2020-01" db="EMBL/GenBank/DDBJ databases">
        <title>Paenibacillus sp. nov., isolated from tomato rhizosphere.</title>
        <authorList>
            <person name="Weon H.-Y."/>
            <person name="Lee S.A."/>
        </authorList>
    </citation>
    <scope>NUCLEOTIDE SEQUENCE [LARGE SCALE GENOMIC DNA]</scope>
    <source>
        <strain evidence="2 3">12200R-189</strain>
    </source>
</reference>
<keyword evidence="1" id="KW-0812">Transmembrane</keyword>
<gene>
    <name evidence="2" type="ORF">GXP70_22190</name>
</gene>
<feature type="transmembrane region" description="Helical" evidence="1">
    <location>
        <begin position="25"/>
        <end position="46"/>
    </location>
</feature>
<dbReference type="RefSeq" id="WP_162358857.1">
    <property type="nucleotide sequence ID" value="NZ_CP048209.1"/>
</dbReference>
<keyword evidence="1" id="KW-1133">Transmembrane helix</keyword>
<evidence type="ECO:0000313" key="3">
    <source>
        <dbReference type="Proteomes" id="UP000476064"/>
    </source>
</evidence>
<dbReference type="KEGG" id="plyc:GXP70_22190"/>
<organism evidence="2 3">
    <name type="scientific">Paenibacillus lycopersici</name>
    <dbReference type="NCBI Taxonomy" id="2704462"/>
    <lineage>
        <taxon>Bacteria</taxon>
        <taxon>Bacillati</taxon>
        <taxon>Bacillota</taxon>
        <taxon>Bacilli</taxon>
        <taxon>Bacillales</taxon>
        <taxon>Paenibacillaceae</taxon>
        <taxon>Paenibacillus</taxon>
    </lineage>
</organism>
<feature type="transmembrane region" description="Helical" evidence="1">
    <location>
        <begin position="95"/>
        <end position="120"/>
    </location>
</feature>
<dbReference type="EMBL" id="CP048209">
    <property type="protein sequence ID" value="QHT62424.1"/>
    <property type="molecule type" value="Genomic_DNA"/>
</dbReference>
<dbReference type="Proteomes" id="UP000476064">
    <property type="component" value="Chromosome"/>
</dbReference>
<dbReference type="AlphaFoldDB" id="A0A6C0G4L2"/>
<name>A0A6C0G4L2_9BACL</name>
<accession>A0A6C0G4L2</accession>
<keyword evidence="3" id="KW-1185">Reference proteome</keyword>